<keyword evidence="4 7" id="KW-0812">Transmembrane</keyword>
<keyword evidence="5 7" id="KW-1133">Transmembrane helix</keyword>
<dbReference type="PANTHER" id="PTHR43823">
    <property type="entry name" value="SPORULATION PROTEIN YKVU"/>
    <property type="match status" value="1"/>
</dbReference>
<feature type="transmembrane region" description="Helical" evidence="7">
    <location>
        <begin position="178"/>
        <end position="199"/>
    </location>
</feature>
<feature type="transmembrane region" description="Helical" evidence="7">
    <location>
        <begin position="141"/>
        <end position="166"/>
    </location>
</feature>
<comment type="caution">
    <text evidence="8">The sequence shown here is derived from an EMBL/GenBank/DDBJ whole genome shotgun (WGS) entry which is preliminary data.</text>
</comment>
<feature type="transmembrane region" description="Helical" evidence="7">
    <location>
        <begin position="296"/>
        <end position="315"/>
    </location>
</feature>
<evidence type="ECO:0000313" key="8">
    <source>
        <dbReference type="EMBL" id="MCG5029941.1"/>
    </source>
</evidence>
<evidence type="ECO:0000256" key="2">
    <source>
        <dbReference type="ARBA" id="ARBA00022448"/>
    </source>
</evidence>
<keyword evidence="2" id="KW-0813">Transport</keyword>
<evidence type="ECO:0000256" key="4">
    <source>
        <dbReference type="ARBA" id="ARBA00022692"/>
    </source>
</evidence>
<keyword evidence="9" id="KW-1185">Reference proteome</keyword>
<dbReference type="Proteomes" id="UP001297600">
    <property type="component" value="Unassembled WGS sequence"/>
</dbReference>
<reference evidence="8 9" key="1">
    <citation type="submission" date="2022-02" db="EMBL/GenBank/DDBJ databases">
        <title>Mesosutterella porci, a novel member of the family Sutterellaceae from pig feces.</title>
        <authorList>
            <person name="Wylensek D."/>
            <person name="Clavel T."/>
        </authorList>
    </citation>
    <scope>NUCLEOTIDE SEQUENCE [LARGE SCALE GENOMIC DNA]</scope>
    <source>
        <strain evidence="9">oilRF-744-wt-GAM-9</strain>
    </source>
</reference>
<feature type="transmembrane region" description="Helical" evidence="7">
    <location>
        <begin position="205"/>
        <end position="224"/>
    </location>
</feature>
<accession>A0ABS9MMU4</accession>
<dbReference type="NCBIfam" id="TIGR00797">
    <property type="entry name" value="matE"/>
    <property type="match status" value="1"/>
</dbReference>
<feature type="transmembrane region" description="Helical" evidence="7">
    <location>
        <begin position="422"/>
        <end position="447"/>
    </location>
</feature>
<feature type="transmembrane region" description="Helical" evidence="7">
    <location>
        <begin position="102"/>
        <end position="121"/>
    </location>
</feature>
<gene>
    <name evidence="8" type="ORF">MAF45_00520</name>
</gene>
<feature type="transmembrane region" description="Helical" evidence="7">
    <location>
        <begin position="24"/>
        <end position="48"/>
    </location>
</feature>
<feature type="transmembrane region" description="Helical" evidence="7">
    <location>
        <begin position="369"/>
        <end position="390"/>
    </location>
</feature>
<feature type="transmembrane region" description="Helical" evidence="7">
    <location>
        <begin position="245"/>
        <end position="264"/>
    </location>
</feature>
<evidence type="ECO:0000256" key="3">
    <source>
        <dbReference type="ARBA" id="ARBA00022475"/>
    </source>
</evidence>
<feature type="transmembrane region" description="Helical" evidence="7">
    <location>
        <begin position="68"/>
        <end position="90"/>
    </location>
</feature>
<evidence type="ECO:0000256" key="7">
    <source>
        <dbReference type="SAM" id="Phobius"/>
    </source>
</evidence>
<evidence type="ECO:0000313" key="9">
    <source>
        <dbReference type="Proteomes" id="UP001297600"/>
    </source>
</evidence>
<dbReference type="InterPro" id="IPR048279">
    <property type="entry name" value="MdtK-like"/>
</dbReference>
<dbReference type="PANTHER" id="PTHR43823:SF3">
    <property type="entry name" value="MULTIDRUG EXPORT PROTEIN MEPA"/>
    <property type="match status" value="1"/>
</dbReference>
<dbReference type="InterPro" id="IPR002528">
    <property type="entry name" value="MATE_fam"/>
</dbReference>
<evidence type="ECO:0000256" key="5">
    <source>
        <dbReference type="ARBA" id="ARBA00022989"/>
    </source>
</evidence>
<evidence type="ECO:0000256" key="1">
    <source>
        <dbReference type="ARBA" id="ARBA00004429"/>
    </source>
</evidence>
<comment type="subcellular location">
    <subcellularLocation>
        <location evidence="1">Cell inner membrane</location>
        <topology evidence="1">Multi-pass membrane protein</topology>
    </subcellularLocation>
</comment>
<dbReference type="InterPro" id="IPR051327">
    <property type="entry name" value="MATE_MepA_subfamily"/>
</dbReference>
<organism evidence="8 9">
    <name type="scientific">Mesosutterella porci</name>
    <dbReference type="NCBI Taxonomy" id="2915351"/>
    <lineage>
        <taxon>Bacteria</taxon>
        <taxon>Pseudomonadati</taxon>
        <taxon>Pseudomonadota</taxon>
        <taxon>Betaproteobacteria</taxon>
        <taxon>Burkholderiales</taxon>
        <taxon>Sutterellaceae</taxon>
        <taxon>Mesosutterella</taxon>
    </lineage>
</organism>
<feature type="transmembrane region" description="Helical" evidence="7">
    <location>
        <begin position="327"/>
        <end position="348"/>
    </location>
</feature>
<sequence length="469" mass="49325">MQSRPNSGSVNEELFRSAPVGRAILELALPTIAAQLITVIYAVVDIFYVGQLGDPSQVAAVRIAFPPFLFLTALANLFGIGASSAIGRALGAGNPEKARRCAAFAFWCGVTVAVVYALLLWNMKEELLPLLGATAETYEPTVAYFSWMIGLGALPLVASNVLAHLVRSEGHARVAGRGIALGGLLNILIAPFFIFTLGLEVRGAAIAGFISNVVSALYIGRFVLMRKGRGTVVSLSPRLAREGSAWAFEIFSVGFASFVMTGLASFSNAVLNFLASGYGAPAVAGLGIAKQVDQMIFSCSIGLAQGTLPLIAYNFSSGNHERLRRVVKTALLGGVACSAAATLLLIAFSEPLTRAFIDESVTAAHASKCVRIIAVACPLSIIGHLMVSGFQACGARWRPLFLAFIRKGSIDAPLMWLFSSLFGFYGIAAAVPVSELISCSIGLALFLPFIAKLDGRPASVTNATVAKDK</sequence>
<keyword evidence="3" id="KW-1003">Cell membrane</keyword>
<protein>
    <submittedName>
        <fullName evidence="8">MATE family efflux transporter</fullName>
    </submittedName>
</protein>
<dbReference type="Pfam" id="PF01554">
    <property type="entry name" value="MatE"/>
    <property type="match status" value="2"/>
</dbReference>
<evidence type="ECO:0000256" key="6">
    <source>
        <dbReference type="ARBA" id="ARBA00023136"/>
    </source>
</evidence>
<name>A0ABS9MMU4_9BURK</name>
<dbReference type="EMBL" id="JAKNCT010000001">
    <property type="protein sequence ID" value="MCG5029941.1"/>
    <property type="molecule type" value="Genomic_DNA"/>
</dbReference>
<proteinExistence type="predicted"/>
<keyword evidence="6 7" id="KW-0472">Membrane</keyword>
<dbReference type="PIRSF" id="PIRSF006603">
    <property type="entry name" value="DinF"/>
    <property type="match status" value="1"/>
</dbReference>
<dbReference type="RefSeq" id="WP_237977597.1">
    <property type="nucleotide sequence ID" value="NZ_JAKNCT010000001.1"/>
</dbReference>